<accession>A0ACC2GJK5</accession>
<keyword evidence="2" id="KW-1185">Reference proteome</keyword>
<evidence type="ECO:0000313" key="1">
    <source>
        <dbReference type="EMBL" id="KAJ8003797.1"/>
    </source>
</evidence>
<dbReference type="Proteomes" id="UP001157502">
    <property type="component" value="Chromosome 12"/>
</dbReference>
<gene>
    <name evidence="1" type="ORF">DPEC_G00152130</name>
</gene>
<dbReference type="EMBL" id="CM055739">
    <property type="protein sequence ID" value="KAJ8003797.1"/>
    <property type="molecule type" value="Genomic_DNA"/>
</dbReference>
<evidence type="ECO:0000313" key="2">
    <source>
        <dbReference type="Proteomes" id="UP001157502"/>
    </source>
</evidence>
<organism evidence="1 2">
    <name type="scientific">Dallia pectoralis</name>
    <name type="common">Alaska blackfish</name>
    <dbReference type="NCBI Taxonomy" id="75939"/>
    <lineage>
        <taxon>Eukaryota</taxon>
        <taxon>Metazoa</taxon>
        <taxon>Chordata</taxon>
        <taxon>Craniata</taxon>
        <taxon>Vertebrata</taxon>
        <taxon>Euteleostomi</taxon>
        <taxon>Actinopterygii</taxon>
        <taxon>Neopterygii</taxon>
        <taxon>Teleostei</taxon>
        <taxon>Protacanthopterygii</taxon>
        <taxon>Esociformes</taxon>
        <taxon>Umbridae</taxon>
        <taxon>Dallia</taxon>
    </lineage>
</organism>
<proteinExistence type="predicted"/>
<sequence>MERGLLDGTSDRFIAMAAANRRSPRQVVWHGNPRILHSTMQRSIPVVVEVGVDPPLFTRLVHFPSHRSSPKSEMLSTSDADTASLRGETFGVLASTGHPHIPECQAVRTPRTASPNAHR</sequence>
<protein>
    <submittedName>
        <fullName evidence="1">Uncharacterized protein</fullName>
    </submittedName>
</protein>
<comment type="caution">
    <text evidence="1">The sequence shown here is derived from an EMBL/GenBank/DDBJ whole genome shotgun (WGS) entry which is preliminary data.</text>
</comment>
<name>A0ACC2GJK5_DALPE</name>
<reference evidence="1" key="1">
    <citation type="submission" date="2021-05" db="EMBL/GenBank/DDBJ databases">
        <authorList>
            <person name="Pan Q."/>
            <person name="Jouanno E."/>
            <person name="Zahm M."/>
            <person name="Klopp C."/>
            <person name="Cabau C."/>
            <person name="Louis A."/>
            <person name="Berthelot C."/>
            <person name="Parey E."/>
            <person name="Roest Crollius H."/>
            <person name="Montfort J."/>
            <person name="Robinson-Rechavi M."/>
            <person name="Bouchez O."/>
            <person name="Lampietro C."/>
            <person name="Lopez Roques C."/>
            <person name="Donnadieu C."/>
            <person name="Postlethwait J."/>
            <person name="Bobe J."/>
            <person name="Dillon D."/>
            <person name="Chandos A."/>
            <person name="von Hippel F."/>
            <person name="Guiguen Y."/>
        </authorList>
    </citation>
    <scope>NUCLEOTIDE SEQUENCE</scope>
    <source>
        <strain evidence="1">YG-Jan2019</strain>
    </source>
</reference>